<keyword evidence="4" id="KW-1185">Reference proteome</keyword>
<feature type="compositionally biased region" description="Basic and acidic residues" evidence="1">
    <location>
        <begin position="45"/>
        <end position="57"/>
    </location>
</feature>
<feature type="signal peptide" evidence="2">
    <location>
        <begin position="1"/>
        <end position="15"/>
    </location>
</feature>
<evidence type="ECO:0000313" key="3">
    <source>
        <dbReference type="EMBL" id="TNN30888.1"/>
    </source>
</evidence>
<reference evidence="3 4" key="1">
    <citation type="submission" date="2019-03" db="EMBL/GenBank/DDBJ databases">
        <title>First draft genome of Liparis tanakae, snailfish: a comprehensive survey of snailfish specific genes.</title>
        <authorList>
            <person name="Kim W."/>
            <person name="Song I."/>
            <person name="Jeong J.-H."/>
            <person name="Kim D."/>
            <person name="Kim S."/>
            <person name="Ryu S."/>
            <person name="Song J.Y."/>
            <person name="Lee S.K."/>
        </authorList>
    </citation>
    <scope>NUCLEOTIDE SEQUENCE [LARGE SCALE GENOMIC DNA]</scope>
    <source>
        <tissue evidence="3">Muscle</tissue>
    </source>
</reference>
<feature type="region of interest" description="Disordered" evidence="1">
    <location>
        <begin position="39"/>
        <end position="83"/>
    </location>
</feature>
<dbReference type="EMBL" id="SRLO01004022">
    <property type="protein sequence ID" value="TNN30888.1"/>
    <property type="molecule type" value="Genomic_DNA"/>
</dbReference>
<dbReference type="AlphaFoldDB" id="A0A4Z2EPY9"/>
<name>A0A4Z2EPY9_9TELE</name>
<evidence type="ECO:0008006" key="5">
    <source>
        <dbReference type="Google" id="ProtNLM"/>
    </source>
</evidence>
<accession>A0A4Z2EPY9</accession>
<keyword evidence="2" id="KW-0732">Signal</keyword>
<dbReference type="Proteomes" id="UP000314294">
    <property type="component" value="Unassembled WGS sequence"/>
</dbReference>
<proteinExistence type="predicted"/>
<evidence type="ECO:0000313" key="4">
    <source>
        <dbReference type="Proteomes" id="UP000314294"/>
    </source>
</evidence>
<protein>
    <recommendedName>
        <fullName evidence="5">Secreted protein</fullName>
    </recommendedName>
</protein>
<evidence type="ECO:0000256" key="1">
    <source>
        <dbReference type="SAM" id="MobiDB-lite"/>
    </source>
</evidence>
<feature type="chain" id="PRO_5021276703" description="Secreted protein" evidence="2">
    <location>
        <begin position="16"/>
        <end position="99"/>
    </location>
</feature>
<evidence type="ECO:0000256" key="2">
    <source>
        <dbReference type="SAM" id="SignalP"/>
    </source>
</evidence>
<sequence length="99" mass="11139">MFVVLLAHRVDLFLAARVFPCGRVALHNNHESLSRKWLSSVPNGHTEDKRLPSREHGAGGGAGCREGEPWAGGTRDEPRVRLTVTRSLQTWRRELQKSK</sequence>
<gene>
    <name evidence="3" type="ORF">EYF80_058960</name>
</gene>
<organism evidence="3 4">
    <name type="scientific">Liparis tanakae</name>
    <name type="common">Tanaka's snailfish</name>
    <dbReference type="NCBI Taxonomy" id="230148"/>
    <lineage>
        <taxon>Eukaryota</taxon>
        <taxon>Metazoa</taxon>
        <taxon>Chordata</taxon>
        <taxon>Craniata</taxon>
        <taxon>Vertebrata</taxon>
        <taxon>Euteleostomi</taxon>
        <taxon>Actinopterygii</taxon>
        <taxon>Neopterygii</taxon>
        <taxon>Teleostei</taxon>
        <taxon>Neoteleostei</taxon>
        <taxon>Acanthomorphata</taxon>
        <taxon>Eupercaria</taxon>
        <taxon>Perciformes</taxon>
        <taxon>Cottioidei</taxon>
        <taxon>Cottales</taxon>
        <taxon>Liparidae</taxon>
        <taxon>Liparis</taxon>
    </lineage>
</organism>
<comment type="caution">
    <text evidence="3">The sequence shown here is derived from an EMBL/GenBank/DDBJ whole genome shotgun (WGS) entry which is preliminary data.</text>
</comment>